<dbReference type="GeneID" id="5054813"/>
<sequence length="119" mass="12439">MDIAISSATLGLLGAVILVLTVAGRIPALIGYPLGGSFIALYLLILVVGLKSARDFRKRPTPSASVVGKRGVVVESDGSWAMIKLEGAYWRVVCEGCSPGDVVEIVRVTEAGVVARKIS</sequence>
<keyword evidence="1" id="KW-0812">Transmembrane</keyword>
<evidence type="ECO:0000256" key="1">
    <source>
        <dbReference type="SAM" id="Phobius"/>
    </source>
</evidence>
<accession>A0A7L4PB04</accession>
<dbReference type="RefSeq" id="WP_011899784.1">
    <property type="nucleotide sequence ID" value="NZ_JAAVJF010000003.1"/>
</dbReference>
<name>A0A7L4PB04_9CREN</name>
<reference evidence="3 4" key="1">
    <citation type="journal article" date="2020" name="Nat. Commun.">
        <title>The structures of two archaeal type IV pili illuminate evolutionary relationships.</title>
        <authorList>
            <person name="Wang F."/>
            <person name="Baquero D.P."/>
            <person name="Su Z."/>
            <person name="Beltran L.C."/>
            <person name="Prangishvili D."/>
            <person name="Krupovic M."/>
            <person name="Egelman E.H."/>
        </authorList>
    </citation>
    <scope>NUCLEOTIDE SEQUENCE [LARGE SCALE GENOMIC DNA]</scope>
    <source>
        <strain evidence="3 4">2GA</strain>
    </source>
</reference>
<organism evidence="3 4">
    <name type="scientific">Pyrobaculum arsenaticum</name>
    <dbReference type="NCBI Taxonomy" id="121277"/>
    <lineage>
        <taxon>Archaea</taxon>
        <taxon>Thermoproteota</taxon>
        <taxon>Thermoprotei</taxon>
        <taxon>Thermoproteales</taxon>
        <taxon>Thermoproteaceae</taxon>
        <taxon>Pyrobaculum</taxon>
    </lineage>
</organism>
<protein>
    <submittedName>
        <fullName evidence="3">NfeD family protein</fullName>
    </submittedName>
</protein>
<feature type="transmembrane region" description="Helical" evidence="1">
    <location>
        <begin position="33"/>
        <end position="50"/>
    </location>
</feature>
<evidence type="ECO:0000259" key="2">
    <source>
        <dbReference type="Pfam" id="PF01957"/>
    </source>
</evidence>
<dbReference type="OMA" id="LEGAYWR"/>
<keyword evidence="1" id="KW-1133">Transmembrane helix</keyword>
<evidence type="ECO:0000313" key="3">
    <source>
        <dbReference type="EMBL" id="NYR15863.1"/>
    </source>
</evidence>
<dbReference type="Gene3D" id="2.40.50.140">
    <property type="entry name" value="Nucleic acid-binding proteins"/>
    <property type="match status" value="1"/>
</dbReference>
<dbReference type="Proteomes" id="UP000554766">
    <property type="component" value="Unassembled WGS sequence"/>
</dbReference>
<comment type="caution">
    <text evidence="3">The sequence shown here is derived from an EMBL/GenBank/DDBJ whole genome shotgun (WGS) entry which is preliminary data.</text>
</comment>
<dbReference type="Pfam" id="PF01957">
    <property type="entry name" value="NfeD"/>
    <property type="match status" value="1"/>
</dbReference>
<keyword evidence="4" id="KW-1185">Reference proteome</keyword>
<proteinExistence type="predicted"/>
<dbReference type="InterPro" id="IPR002810">
    <property type="entry name" value="NfeD-like_C"/>
</dbReference>
<dbReference type="EMBL" id="JAAVJF010000003">
    <property type="protein sequence ID" value="NYR15863.1"/>
    <property type="molecule type" value="Genomic_DNA"/>
</dbReference>
<feature type="domain" description="NfeD-like C-terminal" evidence="2">
    <location>
        <begin position="65"/>
        <end position="108"/>
    </location>
</feature>
<dbReference type="InterPro" id="IPR012340">
    <property type="entry name" value="NA-bd_OB-fold"/>
</dbReference>
<keyword evidence="1" id="KW-0472">Membrane</keyword>
<evidence type="ECO:0000313" key="4">
    <source>
        <dbReference type="Proteomes" id="UP000554766"/>
    </source>
</evidence>
<dbReference type="AlphaFoldDB" id="A0A7L4PB04"/>
<gene>
    <name evidence="3" type="ORF">HC235_07930</name>
</gene>
<dbReference type="SUPFAM" id="SSF141322">
    <property type="entry name" value="NfeD domain-like"/>
    <property type="match status" value="1"/>
</dbReference>